<dbReference type="Pfam" id="PF13540">
    <property type="entry name" value="RCC1_2"/>
    <property type="match status" value="2"/>
</dbReference>
<dbReference type="EMBL" id="CP034437">
    <property type="protein sequence ID" value="AZN41507.1"/>
    <property type="molecule type" value="Genomic_DNA"/>
</dbReference>
<dbReference type="Proteomes" id="UP000272528">
    <property type="component" value="Chromosome"/>
</dbReference>
<accession>A0A3S9A6V7</accession>
<dbReference type="GO" id="GO:0005085">
    <property type="term" value="F:guanyl-nucleotide exchange factor activity"/>
    <property type="evidence" value="ECO:0007669"/>
    <property type="project" value="TreeGrafter"/>
</dbReference>
<dbReference type="PANTHER" id="PTHR45982:SF1">
    <property type="entry name" value="REGULATOR OF CHROMOSOME CONDENSATION"/>
    <property type="match status" value="1"/>
</dbReference>
<sequence length="500" mass="52838">MRPYRSRFAWKPIITLIMVFMLLAGSLPGLAFAEQAPPTVKPVFTQIIAGTYYSTALRSDGTVWAWGRNLWSELGIQEQMVSTSVAAPVRLAGLSDIVAISTNKSGYQLAVKKDGTVWEWGGSLEDVKKGILPRQLKPLTGMSQAIAGSKFGFGLCTDRSVWVWARSKEPSAGGAPVTVLPTRVSGLANVKQITAVGDTVYAVKSDGSVWQFTASLDTAPASASASASTQNTAAAASQIRLTAAARIAGLPAVQQFVPNFNAALAIDLKGQTRILSWTPGAKPKLFHPELKVKAVSTGAYSSSLLLTQSGDVYSIDMFNSADKGKKIRLASPIKAIAAGTYHGLALDGEGRVFGWGADNWNETGGPAASPDHMAYAPMQVRRDITMTLNGKPLVTIFPAIMVGSSISVPLKDTLRSLGGDYKVTVNSNAQSVMAILYKGKQYEVQYQGSQILLDGVATGVSVPANFGLTSGVTMLQCGVLKQIGIGCIWNSQTGTLNITG</sequence>
<dbReference type="OrthoDB" id="27389at2"/>
<dbReference type="PROSITE" id="PS50012">
    <property type="entry name" value="RCC1_3"/>
    <property type="match status" value="1"/>
</dbReference>
<evidence type="ECO:0000313" key="3">
    <source>
        <dbReference type="Proteomes" id="UP000272528"/>
    </source>
</evidence>
<proteinExistence type="predicted"/>
<evidence type="ECO:0000259" key="1">
    <source>
        <dbReference type="Pfam" id="PF07833"/>
    </source>
</evidence>
<dbReference type="PANTHER" id="PTHR45982">
    <property type="entry name" value="REGULATOR OF CHROMOSOME CONDENSATION"/>
    <property type="match status" value="1"/>
</dbReference>
<dbReference type="PROSITE" id="PS00626">
    <property type="entry name" value="RCC1_2"/>
    <property type="match status" value="1"/>
</dbReference>
<name>A0A3S9A6V7_9BACL</name>
<keyword evidence="3" id="KW-1185">Reference proteome</keyword>
<feature type="domain" description="Copper amine oxidase-like N-terminal" evidence="1">
    <location>
        <begin position="388"/>
        <end position="498"/>
    </location>
</feature>
<dbReference type="KEGG" id="palb:EJC50_18870"/>
<dbReference type="Pfam" id="PF07833">
    <property type="entry name" value="Cu_amine_oxidN1"/>
    <property type="match status" value="1"/>
</dbReference>
<dbReference type="InterPro" id="IPR000408">
    <property type="entry name" value="Reg_chr_condens"/>
</dbReference>
<dbReference type="InterPro" id="IPR009091">
    <property type="entry name" value="RCC1/BLIP-II"/>
</dbReference>
<evidence type="ECO:0000313" key="2">
    <source>
        <dbReference type="EMBL" id="AZN41507.1"/>
    </source>
</evidence>
<gene>
    <name evidence="2" type="ORF">EJC50_18870</name>
</gene>
<dbReference type="RefSeq" id="WP_126017214.1">
    <property type="nucleotide sequence ID" value="NZ_CP034437.1"/>
</dbReference>
<dbReference type="InterPro" id="IPR051553">
    <property type="entry name" value="Ran_GTPase-activating"/>
</dbReference>
<dbReference type="Gene3D" id="2.130.10.30">
    <property type="entry name" value="Regulator of chromosome condensation 1/beta-lactamase-inhibitor protein II"/>
    <property type="match status" value="2"/>
</dbReference>
<organism evidence="2 3">
    <name type="scientific">Paenibacillus albus</name>
    <dbReference type="NCBI Taxonomy" id="2495582"/>
    <lineage>
        <taxon>Bacteria</taxon>
        <taxon>Bacillati</taxon>
        <taxon>Bacillota</taxon>
        <taxon>Bacilli</taxon>
        <taxon>Bacillales</taxon>
        <taxon>Paenibacillaceae</taxon>
        <taxon>Paenibacillus</taxon>
    </lineage>
</organism>
<dbReference type="InterPro" id="IPR012854">
    <property type="entry name" value="Cu_amine_oxidase-like_N"/>
</dbReference>
<dbReference type="GO" id="GO:0005737">
    <property type="term" value="C:cytoplasm"/>
    <property type="evidence" value="ECO:0007669"/>
    <property type="project" value="TreeGrafter"/>
</dbReference>
<dbReference type="SUPFAM" id="SSF50985">
    <property type="entry name" value="RCC1/BLIP-II"/>
    <property type="match status" value="2"/>
</dbReference>
<protein>
    <recommendedName>
        <fullName evidence="1">Copper amine oxidase-like N-terminal domain-containing protein</fullName>
    </recommendedName>
</protein>
<reference evidence="3" key="1">
    <citation type="submission" date="2018-12" db="EMBL/GenBank/DDBJ databases">
        <title>Genome sequence of Peanibacillus sp.</title>
        <authorList>
            <person name="Subramani G."/>
            <person name="Srinivasan S."/>
            <person name="Kim M.K."/>
        </authorList>
    </citation>
    <scope>NUCLEOTIDE SEQUENCE [LARGE SCALE GENOMIC DNA]</scope>
    <source>
        <strain evidence="3">18JY67-1</strain>
    </source>
</reference>
<dbReference type="AlphaFoldDB" id="A0A3S9A6V7"/>